<feature type="compositionally biased region" description="Basic and acidic residues" evidence="1">
    <location>
        <begin position="136"/>
        <end position="173"/>
    </location>
</feature>
<feature type="compositionally biased region" description="Basic and acidic residues" evidence="1">
    <location>
        <begin position="11"/>
        <end position="26"/>
    </location>
</feature>
<dbReference type="InterPro" id="IPR039303">
    <property type="entry name" value="CCDC50"/>
</dbReference>
<evidence type="ECO:0000256" key="1">
    <source>
        <dbReference type="SAM" id="MobiDB-lite"/>
    </source>
</evidence>
<sequence length="550" mass="63067">MARKLQLSEEEVARQHEMDLEEHSSRVAIEMQRKELVKADESKRRTELADEDLARRLQKQEEKWSHRRDDRSRPHGKGKGKKKKKTATTTMRDGRTKQLDDFEEQKEEREGDGIWESGRRKEGEGEWDEGCMGKGGESKGKKSRRNKEGERHRDDQRRRGRERERSCDDERRGLGINKSWKRGEEAEFMSCDDDRWEREGQISLEVRRGKVKREQDSDEGIGEQFGEGNILTERKAGHRFHGGKLHKETKKVQNTDDAFSHKDDLRCRESCEEEIGENLSKTQAVGGSGHFGTASPSLGAFEDRFTRLQVVQDKDSWKGTKAGADMEKGEVGRKEPEKGDVKRDAELARQLQAEEEKQAREVRKVRVKDEQMARFAQDEEIARYIQQKEIKSNKEREADSGPENCDVREPGRRAYRHCLSDGESCSPRGSVERSGRKKDGEMAGYVDMTRKDHGLQSRTGGNVWWDPQSQRQEKPPRPPPPKNIAEDLDPTFHTSSAARHVPALSTNYKDEEREVERGPRARCTEGESRSASAARGDGKGNGKKESCKQQ</sequence>
<organism evidence="2 3">
    <name type="scientific">Eptatretus burgeri</name>
    <name type="common">Inshore hagfish</name>
    <dbReference type="NCBI Taxonomy" id="7764"/>
    <lineage>
        <taxon>Eukaryota</taxon>
        <taxon>Metazoa</taxon>
        <taxon>Chordata</taxon>
        <taxon>Craniata</taxon>
        <taxon>Vertebrata</taxon>
        <taxon>Cyclostomata</taxon>
        <taxon>Myxini</taxon>
        <taxon>Myxiniformes</taxon>
        <taxon>Myxinidae</taxon>
        <taxon>Eptatretinae</taxon>
        <taxon>Eptatretus</taxon>
    </lineage>
</organism>
<feature type="compositionally biased region" description="Basic and acidic residues" evidence="1">
    <location>
        <begin position="387"/>
        <end position="412"/>
    </location>
</feature>
<feature type="region of interest" description="Disordered" evidence="1">
    <location>
        <begin position="1"/>
        <end position="26"/>
    </location>
</feature>
<dbReference type="PANTHER" id="PTHR22115:SF4">
    <property type="entry name" value="COILED-COIL DOMAIN-CONTAINING PROTEIN"/>
    <property type="match status" value="1"/>
</dbReference>
<accession>A0A8C4QTA2</accession>
<dbReference type="PANTHER" id="PTHR22115">
    <property type="entry name" value="C3ORF6 PROTEIN-RELATED"/>
    <property type="match status" value="1"/>
</dbReference>
<feature type="compositionally biased region" description="Basic and acidic residues" evidence="1">
    <location>
        <begin position="508"/>
        <end position="528"/>
    </location>
</feature>
<keyword evidence="3" id="KW-1185">Reference proteome</keyword>
<feature type="compositionally biased region" description="Basic residues" evidence="1">
    <location>
        <begin position="236"/>
        <end position="249"/>
    </location>
</feature>
<evidence type="ECO:0000313" key="3">
    <source>
        <dbReference type="Proteomes" id="UP000694388"/>
    </source>
</evidence>
<feature type="region of interest" description="Disordered" evidence="1">
    <location>
        <begin position="38"/>
        <end position="178"/>
    </location>
</feature>
<proteinExistence type="predicted"/>
<dbReference type="AlphaFoldDB" id="A0A8C4QTA2"/>
<feature type="compositionally biased region" description="Basic and acidic residues" evidence="1">
    <location>
        <begin position="430"/>
        <end position="441"/>
    </location>
</feature>
<feature type="compositionally biased region" description="Basic and acidic residues" evidence="1">
    <location>
        <begin position="250"/>
        <end position="263"/>
    </location>
</feature>
<feature type="region of interest" description="Disordered" evidence="1">
    <location>
        <begin position="387"/>
        <end position="550"/>
    </location>
</feature>
<name>A0A8C4QTA2_EPTBU</name>
<reference evidence="2" key="2">
    <citation type="submission" date="2025-09" db="UniProtKB">
        <authorList>
            <consortium name="Ensembl"/>
        </authorList>
    </citation>
    <scope>IDENTIFICATION</scope>
</reference>
<feature type="region of interest" description="Disordered" evidence="1">
    <location>
        <begin position="209"/>
        <end position="263"/>
    </location>
</feature>
<evidence type="ECO:0008006" key="4">
    <source>
        <dbReference type="Google" id="ProtNLM"/>
    </source>
</evidence>
<feature type="compositionally biased region" description="Basic residues" evidence="1">
    <location>
        <begin position="74"/>
        <end position="86"/>
    </location>
</feature>
<reference evidence="2" key="1">
    <citation type="submission" date="2025-08" db="UniProtKB">
        <authorList>
            <consortium name="Ensembl"/>
        </authorList>
    </citation>
    <scope>IDENTIFICATION</scope>
</reference>
<evidence type="ECO:0000313" key="2">
    <source>
        <dbReference type="Ensembl" id="ENSEBUP00000019536.1"/>
    </source>
</evidence>
<feature type="compositionally biased region" description="Basic and acidic residues" evidence="1">
    <location>
        <begin position="536"/>
        <end position="550"/>
    </location>
</feature>
<feature type="compositionally biased region" description="Basic and acidic residues" evidence="1">
    <location>
        <begin position="92"/>
        <end position="124"/>
    </location>
</feature>
<feature type="region of interest" description="Disordered" evidence="1">
    <location>
        <begin position="314"/>
        <end position="360"/>
    </location>
</feature>
<feature type="compositionally biased region" description="Basic and acidic residues" evidence="1">
    <location>
        <begin position="38"/>
        <end position="73"/>
    </location>
</feature>
<dbReference type="Proteomes" id="UP000694388">
    <property type="component" value="Unplaced"/>
</dbReference>
<protein>
    <recommendedName>
        <fullName evidence="4">Coiled-coil domain-containing protein</fullName>
    </recommendedName>
</protein>
<dbReference type="Ensembl" id="ENSEBUT00000020112.1">
    <property type="protein sequence ID" value="ENSEBUP00000019536.1"/>
    <property type="gene ID" value="ENSEBUG00000012136.1"/>
</dbReference>